<evidence type="ECO:0000313" key="4">
    <source>
        <dbReference type="Proteomes" id="UP000269019"/>
    </source>
</evidence>
<dbReference type="AlphaFoldDB" id="A0A3G6J7I2"/>
<protein>
    <recommendedName>
        <fullName evidence="5">Tryptophan-associated transmembrane protein</fullName>
    </recommendedName>
</protein>
<dbReference type="Proteomes" id="UP000269019">
    <property type="component" value="Chromosome"/>
</dbReference>
<name>A0A3G6J7I2_9CORY</name>
<reference evidence="3 4" key="1">
    <citation type="submission" date="2018-11" db="EMBL/GenBank/DDBJ databases">
        <authorList>
            <person name="Kleinhagauer T."/>
            <person name="Glaeser S.P."/>
            <person name="Spergser J."/>
            <person name="Ruckert C."/>
            <person name="Kaempfer P."/>
            <person name="Busse H.-J."/>
        </authorList>
    </citation>
    <scope>NUCLEOTIDE SEQUENCE [LARGE SCALE GENOMIC DNA]</scope>
    <source>
        <strain evidence="3 4">200CH</strain>
    </source>
</reference>
<evidence type="ECO:0000313" key="3">
    <source>
        <dbReference type="EMBL" id="AZA13782.1"/>
    </source>
</evidence>
<sequence>MSGQNEELAAQLAAEEKQAAQRLPIGGARWLLLGCVALFVCGLFLPHAGAVKGLDVLFRTATAAAHSTSRLEVFYVFAVLIEMLLALAIAITANRQLAQIGVVVAMASSIAAMLAVWKRQVRSPEDLGTGPGVGLWLIALLAFVVWIVLILQVIQRNDQQWELDKERRKYTPQSELALAQLEVLEAKRQGNVDPFADNRRARAKQRRDRMLRGEGQQPQTNP</sequence>
<feature type="compositionally biased region" description="Basic and acidic residues" evidence="1">
    <location>
        <begin position="190"/>
        <end position="200"/>
    </location>
</feature>
<gene>
    <name evidence="3" type="ORF">CCHOA_06950</name>
</gene>
<feature type="region of interest" description="Disordered" evidence="1">
    <location>
        <begin position="190"/>
        <end position="222"/>
    </location>
</feature>
<feature type="transmembrane region" description="Helical" evidence="2">
    <location>
        <begin position="73"/>
        <end position="93"/>
    </location>
</feature>
<keyword evidence="2" id="KW-0472">Membrane</keyword>
<keyword evidence="4" id="KW-1185">Reference proteome</keyword>
<feature type="transmembrane region" description="Helical" evidence="2">
    <location>
        <begin position="133"/>
        <end position="154"/>
    </location>
</feature>
<evidence type="ECO:0008006" key="5">
    <source>
        <dbReference type="Google" id="ProtNLM"/>
    </source>
</evidence>
<dbReference type="KEGG" id="ccho:CCHOA_06950"/>
<dbReference type="RefSeq" id="WP_123928322.1">
    <property type="nucleotide sequence ID" value="NZ_CP033896.1"/>
</dbReference>
<dbReference type="EMBL" id="CP033896">
    <property type="protein sequence ID" value="AZA13782.1"/>
    <property type="molecule type" value="Genomic_DNA"/>
</dbReference>
<accession>A0A3G6J7I2</accession>
<organism evidence="3 4">
    <name type="scientific">Corynebacterium choanae</name>
    <dbReference type="NCBI Taxonomy" id="1862358"/>
    <lineage>
        <taxon>Bacteria</taxon>
        <taxon>Bacillati</taxon>
        <taxon>Actinomycetota</taxon>
        <taxon>Actinomycetes</taxon>
        <taxon>Mycobacteriales</taxon>
        <taxon>Corynebacteriaceae</taxon>
        <taxon>Corynebacterium</taxon>
    </lineage>
</organism>
<proteinExistence type="predicted"/>
<keyword evidence="2" id="KW-0812">Transmembrane</keyword>
<evidence type="ECO:0000256" key="2">
    <source>
        <dbReference type="SAM" id="Phobius"/>
    </source>
</evidence>
<keyword evidence="2" id="KW-1133">Transmembrane helix</keyword>
<dbReference type="OrthoDB" id="4773013at2"/>
<evidence type="ECO:0000256" key="1">
    <source>
        <dbReference type="SAM" id="MobiDB-lite"/>
    </source>
</evidence>
<feature type="transmembrane region" description="Helical" evidence="2">
    <location>
        <begin position="100"/>
        <end position="117"/>
    </location>
</feature>
<feature type="transmembrane region" description="Helical" evidence="2">
    <location>
        <begin position="30"/>
        <end position="49"/>
    </location>
</feature>